<keyword evidence="1" id="KW-0812">Transmembrane</keyword>
<organism evidence="3 4">
    <name type="scientific">Penicillium alfredii</name>
    <dbReference type="NCBI Taxonomy" id="1506179"/>
    <lineage>
        <taxon>Eukaryota</taxon>
        <taxon>Fungi</taxon>
        <taxon>Dikarya</taxon>
        <taxon>Ascomycota</taxon>
        <taxon>Pezizomycotina</taxon>
        <taxon>Eurotiomycetes</taxon>
        <taxon>Eurotiomycetidae</taxon>
        <taxon>Eurotiales</taxon>
        <taxon>Aspergillaceae</taxon>
        <taxon>Penicillium</taxon>
    </lineage>
</organism>
<proteinExistence type="predicted"/>
<evidence type="ECO:0000313" key="4">
    <source>
        <dbReference type="Proteomes" id="UP001141434"/>
    </source>
</evidence>
<keyword evidence="1" id="KW-1133">Transmembrane helix</keyword>
<dbReference type="InterPro" id="IPR028036">
    <property type="entry name" value="DMAC1-like_dom"/>
</dbReference>
<dbReference type="Pfam" id="PF15055">
    <property type="entry name" value="DMAC1_Dmo2"/>
    <property type="match status" value="1"/>
</dbReference>
<evidence type="ECO:0000313" key="3">
    <source>
        <dbReference type="EMBL" id="KAJ5086814.1"/>
    </source>
</evidence>
<comment type="caution">
    <text evidence="3">The sequence shown here is derived from an EMBL/GenBank/DDBJ whole genome shotgun (WGS) entry which is preliminary data.</text>
</comment>
<sequence>MAPRTEERAWDVQPDAKQALAEDKYDDCMSCRITGSAAFIGLGVYSYYSGMSNLRKQQTAIMRSPSKYKMGSRQLGIVSISATFVGMGLWRAFN</sequence>
<keyword evidence="4" id="KW-1185">Reference proteome</keyword>
<evidence type="ECO:0000259" key="2">
    <source>
        <dbReference type="Pfam" id="PF15055"/>
    </source>
</evidence>
<evidence type="ECO:0000256" key="1">
    <source>
        <dbReference type="SAM" id="Phobius"/>
    </source>
</evidence>
<dbReference type="AlphaFoldDB" id="A0A9W9ES27"/>
<dbReference type="RefSeq" id="XP_056508939.1">
    <property type="nucleotide sequence ID" value="XM_056658646.1"/>
</dbReference>
<accession>A0A9W9ES27</accession>
<dbReference type="Proteomes" id="UP001141434">
    <property type="component" value="Unassembled WGS sequence"/>
</dbReference>
<feature type="transmembrane region" description="Helical" evidence="1">
    <location>
        <begin position="75"/>
        <end position="93"/>
    </location>
</feature>
<keyword evidence="1" id="KW-0472">Membrane</keyword>
<dbReference type="PANTHER" id="PTHR28048:SF1">
    <property type="entry name" value="ACR195WP"/>
    <property type="match status" value="1"/>
</dbReference>
<dbReference type="OrthoDB" id="6604875at2759"/>
<name>A0A9W9ES27_9EURO</name>
<dbReference type="GeneID" id="81397815"/>
<feature type="domain" description="Distal membrane-arm assembly complex protein 1-like" evidence="2">
    <location>
        <begin position="27"/>
        <end position="64"/>
    </location>
</feature>
<dbReference type="EMBL" id="JAPMSZ010000010">
    <property type="protein sequence ID" value="KAJ5086814.1"/>
    <property type="molecule type" value="Genomic_DNA"/>
</dbReference>
<feature type="transmembrane region" description="Helical" evidence="1">
    <location>
        <begin position="33"/>
        <end position="54"/>
    </location>
</feature>
<dbReference type="PANTHER" id="PTHR28048">
    <property type="entry name" value="ACR195WP"/>
    <property type="match status" value="1"/>
</dbReference>
<dbReference type="InterPro" id="IPR053092">
    <property type="entry name" value="Mitochondrial_unc_protein"/>
</dbReference>
<gene>
    <name evidence="3" type="ORF">NUU61_008121</name>
</gene>
<reference evidence="3" key="2">
    <citation type="journal article" date="2023" name="IMA Fungus">
        <title>Comparative genomic study of the Penicillium genus elucidates a diverse pangenome and 15 lateral gene transfer events.</title>
        <authorList>
            <person name="Petersen C."/>
            <person name="Sorensen T."/>
            <person name="Nielsen M.R."/>
            <person name="Sondergaard T.E."/>
            <person name="Sorensen J.L."/>
            <person name="Fitzpatrick D.A."/>
            <person name="Frisvad J.C."/>
            <person name="Nielsen K.L."/>
        </authorList>
    </citation>
    <scope>NUCLEOTIDE SEQUENCE</scope>
    <source>
        <strain evidence="3">IBT 34128</strain>
    </source>
</reference>
<protein>
    <recommendedName>
        <fullName evidence="2">Distal membrane-arm assembly complex protein 1-like domain-containing protein</fullName>
    </recommendedName>
</protein>
<reference evidence="3" key="1">
    <citation type="submission" date="2022-11" db="EMBL/GenBank/DDBJ databases">
        <authorList>
            <person name="Petersen C."/>
        </authorList>
    </citation>
    <scope>NUCLEOTIDE SEQUENCE</scope>
    <source>
        <strain evidence="3">IBT 34128</strain>
    </source>
</reference>